<evidence type="ECO:0000259" key="1">
    <source>
        <dbReference type="PROSITE" id="PS51384"/>
    </source>
</evidence>
<dbReference type="KEGG" id="chk:D4L85_15290"/>
<gene>
    <name evidence="2" type="ORF">D4L85_15290</name>
</gene>
<dbReference type="PRINTS" id="PR00410">
    <property type="entry name" value="PHEHYDRXLASE"/>
</dbReference>
<sequence>MEPAIVNILKVEPVTHNVRRFTLERPKGLTFVPGQAADISINTPEMKDEKRPFTFTGLTEWDHLEFTIKIYTDHNGVTNHLGKLKAGDQLIIHDVFGAIHYYGEGVFIAGGAGVTPFIAIFRQLKKEGKLGNNTLIFSNNTEKDIILREEFTQMLGKNFINTLTQEETKSFDHRMIDAVYLKEKLPTFSSYFYLCGPDPMVLALQKTLISLGAASSKVIVEQF</sequence>
<dbReference type="OrthoDB" id="9789468at2"/>
<reference evidence="3" key="1">
    <citation type="submission" date="2018-09" db="EMBL/GenBank/DDBJ databases">
        <title>Chryseolinea sp. KIS68-18 isolated from soil.</title>
        <authorList>
            <person name="Weon H.-Y."/>
            <person name="Kwon S.-W."/>
            <person name="Lee S.A."/>
        </authorList>
    </citation>
    <scope>NUCLEOTIDE SEQUENCE [LARGE SCALE GENOMIC DNA]</scope>
    <source>
        <strain evidence="3">KIS68-18</strain>
    </source>
</reference>
<dbReference type="SUPFAM" id="SSF63380">
    <property type="entry name" value="Riboflavin synthase domain-like"/>
    <property type="match status" value="1"/>
</dbReference>
<dbReference type="InterPro" id="IPR001433">
    <property type="entry name" value="OxRdtase_FAD/NAD-bd"/>
</dbReference>
<dbReference type="PANTHER" id="PTHR47354">
    <property type="entry name" value="NADH OXIDOREDUCTASE HCR"/>
    <property type="match status" value="1"/>
</dbReference>
<dbReference type="InterPro" id="IPR050415">
    <property type="entry name" value="MRET"/>
</dbReference>
<evidence type="ECO:0000313" key="3">
    <source>
        <dbReference type="Proteomes" id="UP000266183"/>
    </source>
</evidence>
<dbReference type="SUPFAM" id="SSF52343">
    <property type="entry name" value="Ferredoxin reductase-like, C-terminal NADP-linked domain"/>
    <property type="match status" value="1"/>
</dbReference>
<dbReference type="PANTHER" id="PTHR47354:SF5">
    <property type="entry name" value="PROTEIN RFBI"/>
    <property type="match status" value="1"/>
</dbReference>
<dbReference type="Gene3D" id="2.40.30.10">
    <property type="entry name" value="Translation factors"/>
    <property type="match status" value="1"/>
</dbReference>
<dbReference type="RefSeq" id="WP_119755106.1">
    <property type="nucleotide sequence ID" value="NZ_CP032382.1"/>
</dbReference>
<dbReference type="Proteomes" id="UP000266183">
    <property type="component" value="Chromosome"/>
</dbReference>
<proteinExistence type="predicted"/>
<dbReference type="InterPro" id="IPR039261">
    <property type="entry name" value="FNR_nucleotide-bd"/>
</dbReference>
<dbReference type="Gene3D" id="3.40.50.80">
    <property type="entry name" value="Nucleotide-binding domain of ferredoxin-NADP reductase (FNR) module"/>
    <property type="match status" value="1"/>
</dbReference>
<feature type="domain" description="FAD-binding FR-type" evidence="1">
    <location>
        <begin position="1"/>
        <end position="102"/>
    </location>
</feature>
<dbReference type="AlphaFoldDB" id="A0A385SPG8"/>
<dbReference type="InterPro" id="IPR017938">
    <property type="entry name" value="Riboflavin_synthase-like_b-brl"/>
</dbReference>
<dbReference type="Pfam" id="PF00175">
    <property type="entry name" value="NAD_binding_1"/>
    <property type="match status" value="1"/>
</dbReference>
<dbReference type="Pfam" id="PF00970">
    <property type="entry name" value="FAD_binding_6"/>
    <property type="match status" value="1"/>
</dbReference>
<keyword evidence="3" id="KW-1185">Reference proteome</keyword>
<dbReference type="InterPro" id="IPR017927">
    <property type="entry name" value="FAD-bd_FR_type"/>
</dbReference>
<accession>A0A385SPG8</accession>
<protein>
    <submittedName>
        <fullName evidence="2">Flavodoxin reductase</fullName>
    </submittedName>
</protein>
<dbReference type="PROSITE" id="PS51384">
    <property type="entry name" value="FAD_FR"/>
    <property type="match status" value="1"/>
</dbReference>
<organism evidence="2 3">
    <name type="scientific">Chryseolinea soli</name>
    <dbReference type="NCBI Taxonomy" id="2321403"/>
    <lineage>
        <taxon>Bacteria</taxon>
        <taxon>Pseudomonadati</taxon>
        <taxon>Bacteroidota</taxon>
        <taxon>Cytophagia</taxon>
        <taxon>Cytophagales</taxon>
        <taxon>Fulvivirgaceae</taxon>
        <taxon>Chryseolinea</taxon>
    </lineage>
</organism>
<evidence type="ECO:0000313" key="2">
    <source>
        <dbReference type="EMBL" id="AYB31845.1"/>
    </source>
</evidence>
<name>A0A385SPG8_9BACT</name>
<dbReference type="InterPro" id="IPR008333">
    <property type="entry name" value="Cbr1-like_FAD-bd_dom"/>
</dbReference>
<dbReference type="EMBL" id="CP032382">
    <property type="protein sequence ID" value="AYB31845.1"/>
    <property type="molecule type" value="Genomic_DNA"/>
</dbReference>
<dbReference type="GO" id="GO:0016491">
    <property type="term" value="F:oxidoreductase activity"/>
    <property type="evidence" value="ECO:0007669"/>
    <property type="project" value="InterPro"/>
</dbReference>